<reference evidence="1 2" key="1">
    <citation type="submission" date="2020-07" db="EMBL/GenBank/DDBJ databases">
        <title>Sequencing the genomes of 1000 actinobacteria strains.</title>
        <authorList>
            <person name="Klenk H.-P."/>
        </authorList>
    </citation>
    <scope>NUCLEOTIDE SEQUENCE [LARGE SCALE GENOMIC DNA]</scope>
    <source>
        <strain evidence="1 2">DSM 45927</strain>
    </source>
</reference>
<accession>A0A853BIR4</accession>
<dbReference type="RefSeq" id="WP_179766136.1">
    <property type="nucleotide sequence ID" value="NZ_JACCFO010000001.1"/>
</dbReference>
<sequence length="83" mass="9296">MRPADYEWQSDFAKKYVAIGRKEGLAQAWAESVLKVLLARGFQVTDEQRERGLSCQDPEQLETWLVQAATAADASRVADVLGR</sequence>
<protein>
    <submittedName>
        <fullName evidence="1">Uncharacterized protein</fullName>
    </submittedName>
</protein>
<dbReference type="EMBL" id="JACCFO010000001">
    <property type="protein sequence ID" value="NYI94491.1"/>
    <property type="molecule type" value="Genomic_DNA"/>
</dbReference>
<organism evidence="1 2">
    <name type="scientific">Streptomonospora nanhaiensis</name>
    <dbReference type="NCBI Taxonomy" id="1323731"/>
    <lineage>
        <taxon>Bacteria</taxon>
        <taxon>Bacillati</taxon>
        <taxon>Actinomycetota</taxon>
        <taxon>Actinomycetes</taxon>
        <taxon>Streptosporangiales</taxon>
        <taxon>Nocardiopsidaceae</taxon>
        <taxon>Streptomonospora</taxon>
    </lineage>
</organism>
<proteinExistence type="predicted"/>
<dbReference type="Proteomes" id="UP000575985">
    <property type="component" value="Unassembled WGS sequence"/>
</dbReference>
<gene>
    <name evidence="1" type="ORF">HNR12_000768</name>
</gene>
<comment type="caution">
    <text evidence="1">The sequence shown here is derived from an EMBL/GenBank/DDBJ whole genome shotgun (WGS) entry which is preliminary data.</text>
</comment>
<keyword evidence="2" id="KW-1185">Reference proteome</keyword>
<name>A0A853BIR4_9ACTN</name>
<evidence type="ECO:0000313" key="1">
    <source>
        <dbReference type="EMBL" id="NYI94491.1"/>
    </source>
</evidence>
<evidence type="ECO:0000313" key="2">
    <source>
        <dbReference type="Proteomes" id="UP000575985"/>
    </source>
</evidence>
<dbReference type="AlphaFoldDB" id="A0A853BIR4"/>